<dbReference type="EMBL" id="JAWWNJ010000189">
    <property type="protein sequence ID" value="KAK6972324.1"/>
    <property type="molecule type" value="Genomic_DNA"/>
</dbReference>
<accession>A0AAV9Z8F9</accession>
<comment type="caution">
    <text evidence="3">The sequence shown here is derived from an EMBL/GenBank/DDBJ whole genome shotgun (WGS) entry which is preliminary data.</text>
</comment>
<evidence type="ECO:0000313" key="3">
    <source>
        <dbReference type="EMBL" id="KAK6972324.1"/>
    </source>
</evidence>
<dbReference type="PRINTS" id="PR00305">
    <property type="entry name" value="1433ZETA"/>
</dbReference>
<dbReference type="InterPro" id="IPR000308">
    <property type="entry name" value="14-3-3"/>
</dbReference>
<dbReference type="InterPro" id="IPR023410">
    <property type="entry name" value="14-3-3_domain"/>
</dbReference>
<dbReference type="AlphaFoldDB" id="A0AAV9Z8F9"/>
<sequence>MTCVTNPRCPSTPLYQAVLLFYCSSLTYERFGSSCLSGWPIPWYFFKFVAQRFHRLNNTSTTDLDMFDITRQVVEAKQTSCTVEERRLFLTACGEVARRLRCSRHVIHCIEIHPLMSVGYKASAAMAYRVNIDAEIMMVCKDTITIVEDFFLPTVNSCEDEILFQKTVGDYSRYLAQVSTDIEFRDNCERALMAYESASSFAAAALPPTHPLRLSVATNFAIFHHTILRNRAEAINISRSAFRQAMDHISELEEGTYQDSVNILLVLKQNLMNWGFVFVSG</sequence>
<comment type="similarity">
    <text evidence="1">Belongs to the 14-3-3 family.</text>
</comment>
<dbReference type="Pfam" id="PF00244">
    <property type="entry name" value="14-3-3"/>
    <property type="match status" value="1"/>
</dbReference>
<reference evidence="3 4" key="1">
    <citation type="journal article" date="2024" name="J Genomics">
        <title>Draft genome sequencing and assembly of Favolaschia claudopus CIRM-BRFM 2984 isolated from oak limbs.</title>
        <authorList>
            <person name="Navarro D."/>
            <person name="Drula E."/>
            <person name="Chaduli D."/>
            <person name="Cazenave R."/>
            <person name="Ahrendt S."/>
            <person name="Wang J."/>
            <person name="Lipzen A."/>
            <person name="Daum C."/>
            <person name="Barry K."/>
            <person name="Grigoriev I.V."/>
            <person name="Favel A."/>
            <person name="Rosso M.N."/>
            <person name="Martin F."/>
        </authorList>
    </citation>
    <scope>NUCLEOTIDE SEQUENCE [LARGE SCALE GENOMIC DNA]</scope>
    <source>
        <strain evidence="3 4">CIRM-BRFM 2984</strain>
    </source>
</reference>
<dbReference type="SMART" id="SM00101">
    <property type="entry name" value="14_3_3"/>
    <property type="match status" value="1"/>
</dbReference>
<feature type="domain" description="14-3-3" evidence="2">
    <location>
        <begin position="55"/>
        <end position="281"/>
    </location>
</feature>
<evidence type="ECO:0000259" key="2">
    <source>
        <dbReference type="SMART" id="SM00101"/>
    </source>
</evidence>
<evidence type="ECO:0000313" key="4">
    <source>
        <dbReference type="Proteomes" id="UP001362999"/>
    </source>
</evidence>
<dbReference type="CDD" id="cd08774">
    <property type="entry name" value="14-3-3"/>
    <property type="match status" value="1"/>
</dbReference>
<protein>
    <submittedName>
        <fullName evidence="3">14-3-3 protein-domain-containing protein</fullName>
    </submittedName>
</protein>
<evidence type="ECO:0000256" key="1">
    <source>
        <dbReference type="ARBA" id="ARBA00006141"/>
    </source>
</evidence>
<proteinExistence type="inferred from homology"/>
<name>A0AAV9Z8F9_9AGAR</name>
<dbReference type="InterPro" id="IPR036815">
    <property type="entry name" value="14-3-3_dom_sf"/>
</dbReference>
<dbReference type="SUPFAM" id="SSF48445">
    <property type="entry name" value="14-3-3 protein"/>
    <property type="match status" value="1"/>
</dbReference>
<gene>
    <name evidence="3" type="ORF">R3P38DRAFT_3134371</name>
</gene>
<dbReference type="PANTHER" id="PTHR18860">
    <property type="entry name" value="14-3-3 PROTEIN"/>
    <property type="match status" value="1"/>
</dbReference>
<dbReference type="Proteomes" id="UP001362999">
    <property type="component" value="Unassembled WGS sequence"/>
</dbReference>
<keyword evidence="4" id="KW-1185">Reference proteome</keyword>
<organism evidence="3 4">
    <name type="scientific">Favolaschia claudopus</name>
    <dbReference type="NCBI Taxonomy" id="2862362"/>
    <lineage>
        <taxon>Eukaryota</taxon>
        <taxon>Fungi</taxon>
        <taxon>Dikarya</taxon>
        <taxon>Basidiomycota</taxon>
        <taxon>Agaricomycotina</taxon>
        <taxon>Agaricomycetes</taxon>
        <taxon>Agaricomycetidae</taxon>
        <taxon>Agaricales</taxon>
        <taxon>Marasmiineae</taxon>
        <taxon>Mycenaceae</taxon>
        <taxon>Favolaschia</taxon>
    </lineage>
</organism>
<dbReference type="Gene3D" id="1.20.190.20">
    <property type="entry name" value="14-3-3 domain"/>
    <property type="match status" value="1"/>
</dbReference>